<keyword evidence="5" id="KW-0819">tRNA processing</keyword>
<dbReference type="KEGG" id="saf:SULAZ_1223"/>
<evidence type="ECO:0000256" key="9">
    <source>
        <dbReference type="ARBA" id="ARBA00022842"/>
    </source>
</evidence>
<keyword evidence="4 11" id="KW-0808">Transferase</keyword>
<dbReference type="PANTHER" id="PTHR47545:SF2">
    <property type="entry name" value="CC-ADDING TRNA NUCLEOTIDYLTRANSFERASE"/>
    <property type="match status" value="1"/>
</dbReference>
<dbReference type="eggNOG" id="COG0617">
    <property type="taxonomic scope" value="Bacteria"/>
</dbReference>
<dbReference type="OrthoDB" id="9805698at2"/>
<protein>
    <submittedName>
        <fullName evidence="14">Poly A polymerase</fullName>
    </submittedName>
</protein>
<keyword evidence="15" id="KW-1185">Reference proteome</keyword>
<dbReference type="Pfam" id="PF12627">
    <property type="entry name" value="PolyA_pol_RNAbd"/>
    <property type="match status" value="1"/>
</dbReference>
<gene>
    <name evidence="14" type="ordered locus">SULAZ_1223</name>
</gene>
<dbReference type="Pfam" id="PF01743">
    <property type="entry name" value="PolyA_pol"/>
    <property type="match status" value="1"/>
</dbReference>
<keyword evidence="9" id="KW-0460">Magnesium</keyword>
<dbReference type="Gene3D" id="1.10.3090.10">
    <property type="entry name" value="cca-adding enzyme, domain 2"/>
    <property type="match status" value="1"/>
</dbReference>
<dbReference type="SUPFAM" id="SSF81891">
    <property type="entry name" value="Poly A polymerase C-terminal region-like"/>
    <property type="match status" value="1"/>
</dbReference>
<evidence type="ECO:0000256" key="8">
    <source>
        <dbReference type="ARBA" id="ARBA00022741"/>
    </source>
</evidence>
<organism evidence="14 15">
    <name type="scientific">Sulfurihydrogenibium azorense (strain DSM 15241 / OCM 825 / Az-Fu1)</name>
    <dbReference type="NCBI Taxonomy" id="204536"/>
    <lineage>
        <taxon>Bacteria</taxon>
        <taxon>Pseudomonadati</taxon>
        <taxon>Aquificota</taxon>
        <taxon>Aquificia</taxon>
        <taxon>Aquificales</taxon>
        <taxon>Hydrogenothermaceae</taxon>
        <taxon>Sulfurihydrogenibium</taxon>
    </lineage>
</organism>
<dbReference type="Gene3D" id="3.30.460.10">
    <property type="entry name" value="Beta Polymerase, domain 2"/>
    <property type="match status" value="1"/>
</dbReference>
<evidence type="ECO:0000256" key="3">
    <source>
        <dbReference type="ARBA" id="ARBA00022555"/>
    </source>
</evidence>
<accession>C1DVQ6</accession>
<dbReference type="PANTHER" id="PTHR47545">
    <property type="entry name" value="MULTIFUNCTIONAL CCA PROTEIN"/>
    <property type="match status" value="1"/>
</dbReference>
<keyword evidence="3" id="KW-0820">tRNA-binding</keyword>
<dbReference type="GO" id="GO:0046872">
    <property type="term" value="F:metal ion binding"/>
    <property type="evidence" value="ECO:0007669"/>
    <property type="project" value="UniProtKB-KW"/>
</dbReference>
<evidence type="ECO:0000256" key="2">
    <source>
        <dbReference type="ARBA" id="ARBA00007265"/>
    </source>
</evidence>
<keyword evidence="10 11" id="KW-0694">RNA-binding</keyword>
<dbReference type="GO" id="GO:0000049">
    <property type="term" value="F:tRNA binding"/>
    <property type="evidence" value="ECO:0007669"/>
    <property type="project" value="UniProtKB-KW"/>
</dbReference>
<dbReference type="InterPro" id="IPR002646">
    <property type="entry name" value="PolA_pol_head_dom"/>
</dbReference>
<dbReference type="RefSeq" id="WP_012674832.1">
    <property type="nucleotide sequence ID" value="NC_012438.1"/>
</dbReference>
<evidence type="ECO:0000259" key="12">
    <source>
        <dbReference type="Pfam" id="PF01743"/>
    </source>
</evidence>
<name>C1DVQ6_SULAA</name>
<proteinExistence type="inferred from homology"/>
<keyword evidence="8" id="KW-0547">Nucleotide-binding</keyword>
<dbReference type="InterPro" id="IPR032828">
    <property type="entry name" value="PolyA_RNA-bd"/>
</dbReference>
<feature type="domain" description="Poly A polymerase head" evidence="12">
    <location>
        <begin position="52"/>
        <end position="195"/>
    </location>
</feature>
<evidence type="ECO:0000256" key="10">
    <source>
        <dbReference type="ARBA" id="ARBA00022884"/>
    </source>
</evidence>
<feature type="domain" description="tRNA nucleotidyltransferase/poly(A) polymerase RNA and SrmB- binding" evidence="13">
    <location>
        <begin position="220"/>
        <end position="275"/>
    </location>
</feature>
<dbReference type="GO" id="GO:0008033">
    <property type="term" value="P:tRNA processing"/>
    <property type="evidence" value="ECO:0007669"/>
    <property type="project" value="UniProtKB-KW"/>
</dbReference>
<evidence type="ECO:0000256" key="7">
    <source>
        <dbReference type="ARBA" id="ARBA00022723"/>
    </source>
</evidence>
<evidence type="ECO:0000256" key="5">
    <source>
        <dbReference type="ARBA" id="ARBA00022694"/>
    </source>
</evidence>
<dbReference type="SUPFAM" id="SSF81301">
    <property type="entry name" value="Nucleotidyltransferase"/>
    <property type="match status" value="1"/>
</dbReference>
<evidence type="ECO:0000256" key="1">
    <source>
        <dbReference type="ARBA" id="ARBA00001946"/>
    </source>
</evidence>
<dbReference type="Proteomes" id="UP000001369">
    <property type="component" value="Chromosome"/>
</dbReference>
<evidence type="ECO:0000313" key="15">
    <source>
        <dbReference type="Proteomes" id="UP000001369"/>
    </source>
</evidence>
<reference evidence="14 15" key="1">
    <citation type="journal article" date="2009" name="J. Bacteriol.">
        <title>Complete and draft genome sequences of six members of the Aquificales.</title>
        <authorList>
            <person name="Reysenbach A.L."/>
            <person name="Hamamura N."/>
            <person name="Podar M."/>
            <person name="Griffiths E."/>
            <person name="Ferreira S."/>
            <person name="Hochstein R."/>
            <person name="Heidelberg J."/>
            <person name="Johnson J."/>
            <person name="Mead D."/>
            <person name="Pohorille A."/>
            <person name="Sarmiento M."/>
            <person name="Schweighofer K."/>
            <person name="Seshadri R."/>
            <person name="Voytek M.A."/>
        </authorList>
    </citation>
    <scope>NUCLEOTIDE SEQUENCE [LARGE SCALE GENOMIC DNA]</scope>
    <source>
        <strain evidence="15">Az-Fu1 / DSM 15241 / OCM 825</strain>
    </source>
</reference>
<dbReference type="AlphaFoldDB" id="C1DVQ6"/>
<dbReference type="STRING" id="204536.SULAZ_1223"/>
<sequence length="299" mass="34744">MLGIDRLLQKIFSKKKEEDLDLQIKENYIHGLIFYNSYFDILSKALPRGSFCFIVGGWVRDRLINRPLGKNIDIDFIVTAPPMEVAKNLKKYINGSIFQFEKEKTVVSFIFQENDYNYRFDFSYLDISDIISSDLSYEEKEEKILDRLVQDLLSRDFTINAIAVNFDDTSGLSASHTTLIDPSNGFKDIQEGIVRPISLENIVKDPVRILRGYRLSLELDFKLDKEFEKFVKNNVDLLEKSPKERIRDELLKIVSNENSYSTLEKLKENKVLSKVVSQGLEELSTYKNVEEILKKNLIL</sequence>
<keyword evidence="7" id="KW-0479">Metal-binding</keyword>
<comment type="similarity">
    <text evidence="2 11">Belongs to the tRNA nucleotidyltransferase/poly(A) polymerase family.</text>
</comment>
<evidence type="ECO:0000313" key="14">
    <source>
        <dbReference type="EMBL" id="ACN99519.1"/>
    </source>
</evidence>
<evidence type="ECO:0000259" key="13">
    <source>
        <dbReference type="Pfam" id="PF12627"/>
    </source>
</evidence>
<evidence type="ECO:0000256" key="6">
    <source>
        <dbReference type="ARBA" id="ARBA00022695"/>
    </source>
</evidence>
<dbReference type="InterPro" id="IPR050124">
    <property type="entry name" value="tRNA_CCA-adding_enzyme"/>
</dbReference>
<dbReference type="InterPro" id="IPR043519">
    <property type="entry name" value="NT_sf"/>
</dbReference>
<dbReference type="EMBL" id="CP001229">
    <property type="protein sequence ID" value="ACN99519.1"/>
    <property type="molecule type" value="Genomic_DNA"/>
</dbReference>
<dbReference type="HOGENOM" id="CLU_860108_0_0_0"/>
<keyword evidence="6" id="KW-0548">Nucleotidyltransferase</keyword>
<comment type="cofactor">
    <cofactor evidence="1">
        <name>Mg(2+)</name>
        <dbReference type="ChEBI" id="CHEBI:18420"/>
    </cofactor>
</comment>
<dbReference type="GO" id="GO:0000166">
    <property type="term" value="F:nucleotide binding"/>
    <property type="evidence" value="ECO:0007669"/>
    <property type="project" value="UniProtKB-KW"/>
</dbReference>
<dbReference type="GO" id="GO:0016779">
    <property type="term" value="F:nucleotidyltransferase activity"/>
    <property type="evidence" value="ECO:0007669"/>
    <property type="project" value="UniProtKB-KW"/>
</dbReference>
<evidence type="ECO:0000256" key="4">
    <source>
        <dbReference type="ARBA" id="ARBA00022679"/>
    </source>
</evidence>
<evidence type="ECO:0000256" key="11">
    <source>
        <dbReference type="RuleBase" id="RU003953"/>
    </source>
</evidence>